<dbReference type="InterPro" id="IPR008979">
    <property type="entry name" value="Galactose-bd-like_sf"/>
</dbReference>
<dbReference type="EMBL" id="CP001949">
    <property type="protein sequence ID" value="ADM11979.1"/>
    <property type="molecule type" value="Genomic_DNA"/>
</dbReference>
<evidence type="ECO:0000313" key="1">
    <source>
        <dbReference type="EMBL" id="ADM11979.1"/>
    </source>
</evidence>
<dbReference type="AlphaFoldDB" id="E0S8I5"/>
<dbReference type="VEuPathDB" id="MicrosporidiaDB:Eint_080430"/>
<protein>
    <submittedName>
        <fullName evidence="1">Uncharacterized protein</fullName>
    </submittedName>
</protein>
<accession>E0S8I5</accession>
<keyword evidence="2" id="KW-1185">Reference proteome</keyword>
<gene>
    <name evidence="1" type="ORF">Eint_080430</name>
</gene>
<dbReference type="OrthoDB" id="10052260at2759"/>
<dbReference type="GeneID" id="9698163"/>
<sequence>MTEDMKKIISDVEVSSNQPQAWCMFDSNEDTCWFSGHGGQQDINIYLKQAVYVQRVRILFQRGFHCTKGKGCMILNNSRDYKEIEFQDGGSTGSLDINQTGDHIKIVLERGADMYGRYCIYKLSFDL</sequence>
<dbReference type="Gene3D" id="2.60.120.260">
    <property type="entry name" value="Galactose-binding domain-like"/>
    <property type="match status" value="1"/>
</dbReference>
<dbReference type="Proteomes" id="UP000002313">
    <property type="component" value="Chromosome VIII"/>
</dbReference>
<reference evidence="1 2" key="2">
    <citation type="journal article" date="2012" name="Proc. Natl. Acad. Sci. U.S.A.">
        <title>Gain and loss of multiple functionally related, horizontally transferred genes in the reduced genomes of two microsporidian parasites.</title>
        <authorList>
            <person name="Pombert J.-F."/>
            <person name="Selman M."/>
            <person name="Burki F."/>
            <person name="Bardell F.T."/>
            <person name="Farinelli L."/>
            <person name="Solter L.F."/>
            <person name="Whitman D.W."/>
            <person name="Weiss L.M."/>
            <person name="Corradi N."/>
            <person name="Keeling P.J."/>
        </authorList>
    </citation>
    <scope>NUCLEOTIDE SEQUENCE [LARGE SCALE GENOMIC DNA]</scope>
    <source>
        <strain evidence="1 2">ATCC 50506</strain>
    </source>
</reference>
<reference evidence="1 2" key="1">
    <citation type="journal article" date="2010" name="Nat. Commun.">
        <title>The complete sequence of the smallest known nuclear genome from the microsporidian Encephalitozoon intestinalis.</title>
        <authorList>
            <person name="Corradi N."/>
            <person name="Pombert J.-F."/>
            <person name="Farinelli L."/>
            <person name="Didier E.S."/>
            <person name="Keeling P.J."/>
        </authorList>
    </citation>
    <scope>NUCLEOTIDE SEQUENCE [LARGE SCALE GENOMIC DNA]</scope>
    <source>
        <strain evidence="1 2">ATCC 50506</strain>
    </source>
</reference>
<dbReference type="HOGENOM" id="CLU_2146577_0_0_1"/>
<proteinExistence type="predicted"/>
<evidence type="ECO:0000313" key="2">
    <source>
        <dbReference type="Proteomes" id="UP000002313"/>
    </source>
</evidence>
<organism evidence="1 2">
    <name type="scientific">Encephalitozoon intestinalis (strain ATCC 50506)</name>
    <name type="common">Microsporidian parasite</name>
    <name type="synonym">Septata intestinalis</name>
    <dbReference type="NCBI Taxonomy" id="876142"/>
    <lineage>
        <taxon>Eukaryota</taxon>
        <taxon>Fungi</taxon>
        <taxon>Fungi incertae sedis</taxon>
        <taxon>Microsporidia</taxon>
        <taxon>Unikaryonidae</taxon>
        <taxon>Encephalitozoon</taxon>
    </lineage>
</organism>
<dbReference type="RefSeq" id="XP_003073339.1">
    <property type="nucleotide sequence ID" value="XM_003073293.1"/>
</dbReference>
<dbReference type="KEGG" id="ein:Eint_080430"/>
<name>E0S8I5_ENCIT</name>
<dbReference type="SUPFAM" id="SSF49785">
    <property type="entry name" value="Galactose-binding domain-like"/>
    <property type="match status" value="1"/>
</dbReference>